<protein>
    <submittedName>
        <fullName evidence="4">Uncharacterized protein</fullName>
    </submittedName>
</protein>
<dbReference type="Proteomes" id="UP000534306">
    <property type="component" value="Unassembled WGS sequence"/>
</dbReference>
<evidence type="ECO:0000256" key="2">
    <source>
        <dbReference type="SAM" id="Phobius"/>
    </source>
</evidence>
<feature type="compositionally biased region" description="Low complexity" evidence="1">
    <location>
        <begin position="73"/>
        <end position="85"/>
    </location>
</feature>
<evidence type="ECO:0000313" key="3">
    <source>
        <dbReference type="EMBL" id="MBB6567131.1"/>
    </source>
</evidence>
<accession>A0A7Y4L5U1</accession>
<evidence type="ECO:0000313" key="6">
    <source>
        <dbReference type="Proteomes" id="UP000553957"/>
    </source>
</evidence>
<proteinExistence type="predicted"/>
<dbReference type="Proteomes" id="UP000553957">
    <property type="component" value="Unassembled WGS sequence"/>
</dbReference>
<organism evidence="4 5">
    <name type="scientific">Kribbella sandramycini</name>
    <dbReference type="NCBI Taxonomy" id="60450"/>
    <lineage>
        <taxon>Bacteria</taxon>
        <taxon>Bacillati</taxon>
        <taxon>Actinomycetota</taxon>
        <taxon>Actinomycetes</taxon>
        <taxon>Propionibacteriales</taxon>
        <taxon>Kribbellaceae</taxon>
        <taxon>Kribbella</taxon>
    </lineage>
</organism>
<dbReference type="EMBL" id="JABJRC010000009">
    <property type="protein sequence ID" value="NOL44848.1"/>
    <property type="molecule type" value="Genomic_DNA"/>
</dbReference>
<gene>
    <name evidence="3" type="ORF">HNR71_002768</name>
    <name evidence="4" type="ORF">HPO96_31815</name>
</gene>
<keyword evidence="2" id="KW-0472">Membrane</keyword>
<dbReference type="AlphaFoldDB" id="A0A7Y4L5U1"/>
<reference evidence="3 6" key="2">
    <citation type="submission" date="2020-08" db="EMBL/GenBank/DDBJ databases">
        <title>Sequencing the genomes of 1000 actinobacteria strains.</title>
        <authorList>
            <person name="Klenk H.-P."/>
        </authorList>
    </citation>
    <scope>NUCLEOTIDE SEQUENCE [LARGE SCALE GENOMIC DNA]</scope>
    <source>
        <strain evidence="3 6">DSM 15626</strain>
    </source>
</reference>
<sequence>MLGLSSYGLRFGPPNALTVTVVIGLIALLVGVVGVLLTNRRVAAARAKLPPPHLAPPPQQPHGIPPAQPPYGQPQFGQPVGQPQFGGPPPPQSGYGVPPAQPPFGQPQFAGPPPPFVPPGPPRPLTSPELQRAQLLRGFAIATLIAGILAMGVHYDVRLDGRIAIPEVAGGIPRVPTPPAVEADAQRQLRNGSSLKYGTYEHPKYKGVRGPEASVMVFYGLEGNQQPSATFDRAFVALGKKGKLLNGVSDHPGGRGNETIRCASLQGPGFVEAHCFWADATTFGHLFATEITEPELAELLARMRPDLEPTA</sequence>
<dbReference type="EMBL" id="JACHKF010000001">
    <property type="protein sequence ID" value="MBB6567131.1"/>
    <property type="molecule type" value="Genomic_DNA"/>
</dbReference>
<feature type="compositionally biased region" description="Pro residues" evidence="1">
    <location>
        <begin position="49"/>
        <end position="72"/>
    </location>
</feature>
<feature type="transmembrane region" description="Helical" evidence="2">
    <location>
        <begin position="135"/>
        <end position="155"/>
    </location>
</feature>
<keyword evidence="2" id="KW-1133">Transmembrane helix</keyword>
<feature type="transmembrane region" description="Helical" evidence="2">
    <location>
        <begin position="16"/>
        <end position="38"/>
    </location>
</feature>
<feature type="region of interest" description="Disordered" evidence="1">
    <location>
        <begin position="49"/>
        <end position="128"/>
    </location>
</feature>
<evidence type="ECO:0000313" key="4">
    <source>
        <dbReference type="EMBL" id="NOL44848.1"/>
    </source>
</evidence>
<reference evidence="4 5" key="1">
    <citation type="submission" date="2020-05" db="EMBL/GenBank/DDBJ databases">
        <title>Genome sequence of Kribbella sandramycini ATCC 39419.</title>
        <authorList>
            <person name="Maclea K.S."/>
            <person name="Fair J.L."/>
        </authorList>
    </citation>
    <scope>NUCLEOTIDE SEQUENCE [LARGE SCALE GENOMIC DNA]</scope>
    <source>
        <strain evidence="4 5">ATCC 39419</strain>
    </source>
</reference>
<evidence type="ECO:0000313" key="5">
    <source>
        <dbReference type="Proteomes" id="UP000534306"/>
    </source>
</evidence>
<keyword evidence="5" id="KW-1185">Reference proteome</keyword>
<dbReference type="RefSeq" id="WP_171678079.1">
    <property type="nucleotide sequence ID" value="NZ_BAAAGT010000008.1"/>
</dbReference>
<evidence type="ECO:0000256" key="1">
    <source>
        <dbReference type="SAM" id="MobiDB-lite"/>
    </source>
</evidence>
<name>A0A7Y4L5U1_9ACTN</name>
<feature type="compositionally biased region" description="Pro residues" evidence="1">
    <location>
        <begin position="99"/>
        <end position="125"/>
    </location>
</feature>
<comment type="caution">
    <text evidence="4">The sequence shown here is derived from an EMBL/GenBank/DDBJ whole genome shotgun (WGS) entry which is preliminary data.</text>
</comment>
<keyword evidence="2" id="KW-0812">Transmembrane</keyword>